<dbReference type="Proteomes" id="UP000078512">
    <property type="component" value="Unassembled WGS sequence"/>
</dbReference>
<keyword evidence="3" id="KW-1185">Reference proteome</keyword>
<feature type="compositionally biased region" description="Low complexity" evidence="1">
    <location>
        <begin position="442"/>
        <end position="473"/>
    </location>
</feature>
<feature type="region of interest" description="Disordered" evidence="1">
    <location>
        <begin position="294"/>
        <end position="369"/>
    </location>
</feature>
<evidence type="ECO:0000313" key="2">
    <source>
        <dbReference type="EMBL" id="OAQ36255.1"/>
    </source>
</evidence>
<feature type="compositionally biased region" description="Acidic residues" evidence="1">
    <location>
        <begin position="334"/>
        <end position="348"/>
    </location>
</feature>
<feature type="compositionally biased region" description="Basic and acidic residues" evidence="1">
    <location>
        <begin position="113"/>
        <end position="122"/>
    </location>
</feature>
<accession>A0A197KFE8</accession>
<evidence type="ECO:0000313" key="3">
    <source>
        <dbReference type="Proteomes" id="UP000078512"/>
    </source>
</evidence>
<dbReference type="EMBL" id="KV442012">
    <property type="protein sequence ID" value="OAQ36255.1"/>
    <property type="molecule type" value="Genomic_DNA"/>
</dbReference>
<feature type="compositionally biased region" description="Low complexity" evidence="1">
    <location>
        <begin position="734"/>
        <end position="750"/>
    </location>
</feature>
<feature type="compositionally biased region" description="Polar residues" evidence="1">
    <location>
        <begin position="100"/>
        <end position="111"/>
    </location>
</feature>
<sequence length="826" mass="89959">MLLLVPSHKADEEGVGKDAVTSSRVLVLLSSDTDISSNVVVPDTAITTTLGTNDTLETIAGNFPQTSHFNPATAFLTQPKHSRDHLGILQPSRPDDPFNDFQQASQQSNVYRSQDRMDDSRSRRQPSQPDQRTLHPYGGNDTNYGPTRRHSHTGLVEFDHSAGPSISGPRLRARQSISLAAPYQHQPFRTPRLLRGAFRKARKEQSPLLTSGSFGTDYVMQNPAEEWEEDDIFLPWKTASSIHEHPSYPSTTFGSTTPRSLLHRVGSISYRGEQMEGEIIKNKSYADLDSIDSGDDIGVDGDDNNKNRDTTATTTKSPTSPPVPSKRGHRDSSEIVDVDGLSDEDMAADESSKAPATADGSPTNSRARVDQWLKDGMDNKTLEDRVDSEIDLENSLGADMNTILGMPSDMELVMPKFDDNYLQDLNTEPALTAFIRGRSSSVSNAVSPSCSHSSSTTITCISSHSSPSQSTATGFPGPTTLVHGVSSPLQSNNTGQRTIGQTSAGQDLSSFHRDIDILRRHREGLKVGPELPTETSNPRPPSLSKSSSSGSNPSTVSSSASPPSSTTDKPAPQGPIYFKPSHHNLPNPSVPGEQYPHQNVMIIQSNQWTIDNNKGVTTGTRVFPPQSMDMRGNEENHIYMVRECSPTPPPPPLLDKSAIMTTHNISLATANMNVLTPQEVQEDYYTRRNMRLKQQRQRRRSSAAAAATVAATATTGGASGESWPPRFEELTPLTSTNSSSSSSTSSRSASVHGSDLIHPFDINNRSIVLVPAISATLLPTSYYLPPSAFRTEAAVAAEREMERKRKEEEEETLKNSFLVFPSPTLS</sequence>
<feature type="compositionally biased region" description="Low complexity" evidence="1">
    <location>
        <begin position="702"/>
        <end position="716"/>
    </location>
</feature>
<dbReference type="OrthoDB" id="2438715at2759"/>
<gene>
    <name evidence="2" type="ORF">K457DRAFT_12756</name>
</gene>
<feature type="region of interest" description="Disordered" evidence="1">
    <location>
        <begin position="694"/>
        <end position="752"/>
    </location>
</feature>
<feature type="region of interest" description="Disordered" evidence="1">
    <location>
        <begin position="85"/>
        <end position="151"/>
    </location>
</feature>
<feature type="compositionally biased region" description="Polar residues" evidence="1">
    <location>
        <begin position="487"/>
        <end position="509"/>
    </location>
</feature>
<name>A0A197KFE8_9FUNG</name>
<organism evidence="2 3">
    <name type="scientific">Linnemannia elongata AG-77</name>
    <dbReference type="NCBI Taxonomy" id="1314771"/>
    <lineage>
        <taxon>Eukaryota</taxon>
        <taxon>Fungi</taxon>
        <taxon>Fungi incertae sedis</taxon>
        <taxon>Mucoromycota</taxon>
        <taxon>Mortierellomycotina</taxon>
        <taxon>Mortierellomycetes</taxon>
        <taxon>Mortierellales</taxon>
        <taxon>Mortierellaceae</taxon>
        <taxon>Linnemannia</taxon>
    </lineage>
</organism>
<proteinExistence type="predicted"/>
<feature type="compositionally biased region" description="Low complexity" evidence="1">
    <location>
        <begin position="542"/>
        <end position="565"/>
    </location>
</feature>
<evidence type="ECO:0000256" key="1">
    <source>
        <dbReference type="SAM" id="MobiDB-lite"/>
    </source>
</evidence>
<protein>
    <submittedName>
        <fullName evidence="2">Uncharacterized protein</fullName>
    </submittedName>
</protein>
<feature type="region of interest" description="Disordered" evidence="1">
    <location>
        <begin position="800"/>
        <end position="826"/>
    </location>
</feature>
<reference evidence="2 3" key="1">
    <citation type="submission" date="2016-05" db="EMBL/GenBank/DDBJ databases">
        <title>Genome sequencing reveals origins of a unique bacterial endosymbiosis in the earliest lineages of terrestrial Fungi.</title>
        <authorList>
            <consortium name="DOE Joint Genome Institute"/>
            <person name="Uehling J."/>
            <person name="Gryganskyi A."/>
            <person name="Hameed K."/>
            <person name="Tschaplinski T."/>
            <person name="Misztal P."/>
            <person name="Wu S."/>
            <person name="Desiro A."/>
            <person name="Vande Pol N."/>
            <person name="Du Z.-Y."/>
            <person name="Zienkiewicz A."/>
            <person name="Zienkiewicz K."/>
            <person name="Morin E."/>
            <person name="Tisserant E."/>
            <person name="Splivallo R."/>
            <person name="Hainaut M."/>
            <person name="Henrissat B."/>
            <person name="Ohm R."/>
            <person name="Kuo A."/>
            <person name="Yan J."/>
            <person name="Lipzen A."/>
            <person name="Nolan M."/>
            <person name="Labutti K."/>
            <person name="Barry K."/>
            <person name="Goldstein A."/>
            <person name="Labbe J."/>
            <person name="Schadt C."/>
            <person name="Tuskan G."/>
            <person name="Grigoriev I."/>
            <person name="Martin F."/>
            <person name="Vilgalys R."/>
            <person name="Bonito G."/>
        </authorList>
    </citation>
    <scope>NUCLEOTIDE SEQUENCE [LARGE SCALE GENOMIC DNA]</scope>
    <source>
        <strain evidence="2 3">AG-77</strain>
    </source>
</reference>
<dbReference type="AlphaFoldDB" id="A0A197KFE8"/>
<feature type="region of interest" description="Disordered" evidence="1">
    <location>
        <begin position="442"/>
        <end position="595"/>
    </location>
</feature>